<evidence type="ECO:0008006" key="4">
    <source>
        <dbReference type="Google" id="ProtNLM"/>
    </source>
</evidence>
<gene>
    <name evidence="2" type="ORF">SHI21_10035</name>
</gene>
<evidence type="ECO:0000313" key="3">
    <source>
        <dbReference type="Proteomes" id="UP001302274"/>
    </source>
</evidence>
<organism evidence="2 3">
    <name type="scientific">Bacteriovorax antarcticus</name>
    <dbReference type="NCBI Taxonomy" id="3088717"/>
    <lineage>
        <taxon>Bacteria</taxon>
        <taxon>Pseudomonadati</taxon>
        <taxon>Bdellovibrionota</taxon>
        <taxon>Bacteriovoracia</taxon>
        <taxon>Bacteriovoracales</taxon>
        <taxon>Bacteriovoracaceae</taxon>
        <taxon>Bacteriovorax</taxon>
    </lineage>
</organism>
<feature type="chain" id="PRO_5045097353" description="Outer membrane protein beta-barrel domain-containing protein" evidence="1">
    <location>
        <begin position="22"/>
        <end position="324"/>
    </location>
</feature>
<proteinExistence type="predicted"/>
<evidence type="ECO:0000313" key="2">
    <source>
        <dbReference type="EMBL" id="MEA9356545.1"/>
    </source>
</evidence>
<dbReference type="Proteomes" id="UP001302274">
    <property type="component" value="Unassembled WGS sequence"/>
</dbReference>
<keyword evidence="3" id="KW-1185">Reference proteome</keyword>
<name>A0ABU5VU05_9BACT</name>
<evidence type="ECO:0000256" key="1">
    <source>
        <dbReference type="SAM" id="SignalP"/>
    </source>
</evidence>
<accession>A0ABU5VU05</accession>
<dbReference type="EMBL" id="JAYGJQ010000002">
    <property type="protein sequence ID" value="MEA9356545.1"/>
    <property type="molecule type" value="Genomic_DNA"/>
</dbReference>
<keyword evidence="1" id="KW-0732">Signal</keyword>
<feature type="signal peptide" evidence="1">
    <location>
        <begin position="1"/>
        <end position="21"/>
    </location>
</feature>
<dbReference type="RefSeq" id="WP_323576302.1">
    <property type="nucleotide sequence ID" value="NZ_JAYGJQ010000002.1"/>
</dbReference>
<comment type="caution">
    <text evidence="2">The sequence shown here is derived from an EMBL/GenBank/DDBJ whole genome shotgun (WGS) entry which is preliminary data.</text>
</comment>
<reference evidence="2 3" key="1">
    <citation type="submission" date="2023-11" db="EMBL/GenBank/DDBJ databases">
        <title>A Novel Polar Bacteriovorax (B. antarcticus) Isolated from the Biocrust in Antarctica.</title>
        <authorList>
            <person name="Mun W."/>
            <person name="Choi S.Y."/>
            <person name="Mitchell R.J."/>
        </authorList>
    </citation>
    <scope>NUCLEOTIDE SEQUENCE [LARGE SCALE GENOMIC DNA]</scope>
    <source>
        <strain evidence="2 3">PP10</strain>
    </source>
</reference>
<sequence>MHRRNLAFFISLSILSFNAVAVDLEHSVSGDNEIENSLENTEIKGTSPYVDGIESGGSVETAKSTGVDYIFDHGVKEVTDKPTLKKKYEDFGYTAPGTFDKQENYIETDKKMLAKDFRKASAGSFNITFIKNDFDYQSTNDIINRTIGTGYRHIKGGALYFRNDDYIVKRDLINAYWSLGAGVGYNSGKGIFASDGTRSDATFNLWEVPVDLGVGMEVPLYSWFKIAGTGGASVLGLMQNRSDYQRGEDGKRKFQVSPGYFLNGQMKINLTGFNEDTANDLFTSSQITNLFLNLEARHQSYSNFQDEIKISGTSFGIGFTFEYL</sequence>
<protein>
    <recommendedName>
        <fullName evidence="4">Outer membrane protein beta-barrel domain-containing protein</fullName>
    </recommendedName>
</protein>